<reference evidence="2" key="1">
    <citation type="journal article" date="2021" name="PeerJ">
        <title>Extensive microbial diversity within the chicken gut microbiome revealed by metagenomics and culture.</title>
        <authorList>
            <person name="Gilroy R."/>
            <person name="Ravi A."/>
            <person name="Getino M."/>
            <person name="Pursley I."/>
            <person name="Horton D.L."/>
            <person name="Alikhan N.F."/>
            <person name="Baker D."/>
            <person name="Gharbi K."/>
            <person name="Hall N."/>
            <person name="Watson M."/>
            <person name="Adriaenssens E.M."/>
            <person name="Foster-Nyarko E."/>
            <person name="Jarju S."/>
            <person name="Secka A."/>
            <person name="Antonio M."/>
            <person name="Oren A."/>
            <person name="Chaudhuri R.R."/>
            <person name="La Ragione R."/>
            <person name="Hildebrand F."/>
            <person name="Pallen M.J."/>
        </authorList>
    </citation>
    <scope>NUCLEOTIDE SEQUENCE</scope>
    <source>
        <strain evidence="2">ChiSjej5B23-16112</strain>
    </source>
</reference>
<sequence length="324" mass="36462">MSSRNLVICDPDTEYAARLAAFLNGKRELAFQVKTCSSPDQIQEAAAQMPVDILLISEECREMYDLQGEGEKADKTVLLTSEREGRRDMDAIFKYQSGEQICMCLVQLLAREEKADLLRIRKRGNGRIIGFYSPVRRLGQTRMALQKGRELSRMENVLYLNMETYAGAGLYFPEERQRNMSELLYYAKQGSKKLAAVLAGLVRNQGGLDYVPPAVIPDDIRDVSPGEWIWLFEEILRTSIYDTLVLDIGDSVQGLYRILEACDEIHLPAADDPAASSKIRQFEEALEQAGCGHAAERMVRCDIRRTAPGKGAGQTGSVKRDRRR</sequence>
<protein>
    <submittedName>
        <fullName evidence="2">Uncharacterized protein</fullName>
    </submittedName>
</protein>
<dbReference type="Gene3D" id="3.40.50.10850">
    <property type="entry name" value="Ntrc-like two-domain protein"/>
    <property type="match status" value="1"/>
</dbReference>
<name>A0A921I0L0_9FIRM</name>
<evidence type="ECO:0000313" key="2">
    <source>
        <dbReference type="EMBL" id="HJF94123.1"/>
    </source>
</evidence>
<reference evidence="2" key="2">
    <citation type="submission" date="2021-09" db="EMBL/GenBank/DDBJ databases">
        <authorList>
            <person name="Gilroy R."/>
        </authorList>
    </citation>
    <scope>NUCLEOTIDE SEQUENCE</scope>
    <source>
        <strain evidence="2">ChiSjej5B23-16112</strain>
    </source>
</reference>
<accession>A0A921I0L0</accession>
<dbReference type="SUPFAM" id="SSF52540">
    <property type="entry name" value="P-loop containing nucleoside triphosphate hydrolases"/>
    <property type="match status" value="1"/>
</dbReference>
<dbReference type="Gene3D" id="3.40.50.300">
    <property type="entry name" value="P-loop containing nucleotide triphosphate hydrolases"/>
    <property type="match status" value="1"/>
</dbReference>
<evidence type="ECO:0000256" key="1">
    <source>
        <dbReference type="SAM" id="MobiDB-lite"/>
    </source>
</evidence>
<dbReference type="AlphaFoldDB" id="A0A921I0L0"/>
<dbReference type="EMBL" id="DYVY01000078">
    <property type="protein sequence ID" value="HJF94123.1"/>
    <property type="molecule type" value="Genomic_DNA"/>
</dbReference>
<organism evidence="2 3">
    <name type="scientific">Lachnoclostridium phocaeense</name>
    <dbReference type="NCBI Taxonomy" id="1871021"/>
    <lineage>
        <taxon>Bacteria</taxon>
        <taxon>Bacillati</taxon>
        <taxon>Bacillota</taxon>
        <taxon>Clostridia</taxon>
        <taxon>Lachnospirales</taxon>
        <taxon>Lachnospiraceae</taxon>
    </lineage>
</organism>
<comment type="caution">
    <text evidence="2">The sequence shown here is derived from an EMBL/GenBank/DDBJ whole genome shotgun (WGS) entry which is preliminary data.</text>
</comment>
<dbReference type="InterPro" id="IPR027417">
    <property type="entry name" value="P-loop_NTPase"/>
</dbReference>
<gene>
    <name evidence="2" type="ORF">K8V82_04960</name>
</gene>
<dbReference type="Proteomes" id="UP000769156">
    <property type="component" value="Unassembled WGS sequence"/>
</dbReference>
<proteinExistence type="predicted"/>
<evidence type="ECO:0000313" key="3">
    <source>
        <dbReference type="Proteomes" id="UP000769156"/>
    </source>
</evidence>
<feature type="region of interest" description="Disordered" evidence="1">
    <location>
        <begin position="305"/>
        <end position="324"/>
    </location>
</feature>